<feature type="compositionally biased region" description="Polar residues" evidence="3">
    <location>
        <begin position="404"/>
        <end position="420"/>
    </location>
</feature>
<gene>
    <name evidence="5" type="ORF">HPULCUR_004926</name>
</gene>
<dbReference type="Pfam" id="PF00439">
    <property type="entry name" value="Bromodomain"/>
    <property type="match status" value="2"/>
</dbReference>
<dbReference type="PRINTS" id="PR01217">
    <property type="entry name" value="PRICHEXTENSN"/>
</dbReference>
<dbReference type="InterPro" id="IPR050935">
    <property type="entry name" value="Bromo_chromatin_reader"/>
</dbReference>
<evidence type="ECO:0000256" key="3">
    <source>
        <dbReference type="SAM" id="MobiDB-lite"/>
    </source>
</evidence>
<evidence type="ECO:0000256" key="2">
    <source>
        <dbReference type="PROSITE-ProRule" id="PRU00035"/>
    </source>
</evidence>
<feature type="compositionally biased region" description="Pro residues" evidence="3">
    <location>
        <begin position="25"/>
        <end position="35"/>
    </location>
</feature>
<dbReference type="Proteomes" id="UP001476247">
    <property type="component" value="Unassembled WGS sequence"/>
</dbReference>
<dbReference type="InterPro" id="IPR001487">
    <property type="entry name" value="Bromodomain"/>
</dbReference>
<comment type="caution">
    <text evidence="5">The sequence shown here is derived from an EMBL/GenBank/DDBJ whole genome shotgun (WGS) entry which is preliminary data.</text>
</comment>
<feature type="region of interest" description="Disordered" evidence="3">
    <location>
        <begin position="14"/>
        <end position="38"/>
    </location>
</feature>
<evidence type="ECO:0000259" key="4">
    <source>
        <dbReference type="PROSITE" id="PS50014"/>
    </source>
</evidence>
<feature type="compositionally biased region" description="Low complexity" evidence="3">
    <location>
        <begin position="480"/>
        <end position="491"/>
    </location>
</feature>
<accession>A0ABP9XYN3</accession>
<dbReference type="EMBL" id="BAABUJ010000013">
    <property type="protein sequence ID" value="GAA5799510.1"/>
    <property type="molecule type" value="Genomic_DNA"/>
</dbReference>
<dbReference type="Gene3D" id="1.20.920.10">
    <property type="entry name" value="Bromodomain-like"/>
    <property type="match status" value="2"/>
</dbReference>
<dbReference type="SUPFAM" id="SSF47370">
    <property type="entry name" value="Bromodomain"/>
    <property type="match status" value="2"/>
</dbReference>
<dbReference type="PRINTS" id="PR00503">
    <property type="entry name" value="BROMODOMAIN"/>
</dbReference>
<feature type="region of interest" description="Disordered" evidence="3">
    <location>
        <begin position="347"/>
        <end position="518"/>
    </location>
</feature>
<feature type="domain" description="Bromo" evidence="4">
    <location>
        <begin position="52"/>
        <end position="124"/>
    </location>
</feature>
<keyword evidence="6" id="KW-1185">Reference proteome</keyword>
<dbReference type="PANTHER" id="PTHR22880:SF225">
    <property type="entry name" value="BROMODOMAIN-CONTAINING PROTEIN BET-1-RELATED"/>
    <property type="match status" value="1"/>
</dbReference>
<evidence type="ECO:0000313" key="5">
    <source>
        <dbReference type="EMBL" id="GAA5799510.1"/>
    </source>
</evidence>
<protein>
    <recommendedName>
        <fullName evidence="4">Bromo domain-containing protein</fullName>
    </recommendedName>
</protein>
<feature type="compositionally biased region" description="Basic residues" evidence="3">
    <location>
        <begin position="321"/>
        <end position="334"/>
    </location>
</feature>
<feature type="compositionally biased region" description="Polar residues" evidence="3">
    <location>
        <begin position="556"/>
        <end position="566"/>
    </location>
</feature>
<keyword evidence="1 2" id="KW-0103">Bromodomain</keyword>
<sequence length="750" mass="85627">MSHLSQKKPFASLVYDDEPHITSSSPPPPPQPPIRMSPSDLQFCQNTMKVLKRNKRSVAFQNPVDPVKFNILDYFDVIKHPMDLGTVESKLKQNAYPSIEPFLADIQLIFDNCYLYNNPYDPVTIDAKRLEESFKRQLKKVPPHVNVSHLFQDQEDNHLVHESSIPVEPIRPPSPIAEPIVIEQQAPPLTVKLSLPKPNTLKREREQSPPVMSEEEFKRCEAIVKELKKPKYLSISWPFQQPVDADAWGATDYYDIIKQPMDMTTYEKKLYSGEYTHENQLAEDIRLMFRNCYAYNPPEHEINLYGHQLEQVFEKTWEKLHHTKSKGKKVSKKQRTAEKGVIINSTIHEISTQSPVPQPSQQPSQKPLPPPAPPSSLPLPSVAHMVASQPPLPPPPPPPPIANETVNHSINSNSTSTPGRSNILRLKITTKNKDQESSSNSSTPAGNNNNNNRLKISITPSKQTKAPGLALSKEPPKPITTTTTTTTTTKTPGLALSKEPTRPKLAIGRLPSPKSKAEPVLHNHDKWLALAKNVPTLPLPKLPVHTNRKPTEPSIPYTQPLHTTPRISPPPPPPKPKEQPKGFDITEIYSQIKNGARLRDQEEREKQEKFEREERIRLENERIEAERRLQRLREFNIHAKQLRTKDKEERMKELLQNKNPTDISRQKMMFTAFERDMMRDVDWMNILHWQRDTVNYRNIPAPGFIKRSSVKLTDLRAKLLSKCVRLENAMANNISNVNTEEQGDSDMDID</sequence>
<dbReference type="PROSITE" id="PS50014">
    <property type="entry name" value="BROMODOMAIN_2"/>
    <property type="match status" value="2"/>
</dbReference>
<feature type="compositionally biased region" description="Low complexity" evidence="3">
    <location>
        <begin position="437"/>
        <end position="452"/>
    </location>
</feature>
<name>A0ABP9XYN3_9FUNG</name>
<feature type="compositionally biased region" description="Pro residues" evidence="3">
    <location>
        <begin position="390"/>
        <end position="401"/>
    </location>
</feature>
<dbReference type="PROSITE" id="PS00633">
    <property type="entry name" value="BROMODOMAIN_1"/>
    <property type="match status" value="1"/>
</dbReference>
<feature type="region of interest" description="Disordered" evidence="3">
    <location>
        <begin position="321"/>
        <end position="340"/>
    </location>
</feature>
<dbReference type="InterPro" id="IPR036427">
    <property type="entry name" value="Bromodomain-like_sf"/>
</dbReference>
<dbReference type="InterPro" id="IPR018359">
    <property type="entry name" value="Bromodomain_CS"/>
</dbReference>
<feature type="region of interest" description="Disordered" evidence="3">
    <location>
        <begin position="593"/>
        <end position="612"/>
    </location>
</feature>
<feature type="domain" description="Bromo" evidence="4">
    <location>
        <begin position="231"/>
        <end position="303"/>
    </location>
</feature>
<dbReference type="PANTHER" id="PTHR22880">
    <property type="entry name" value="FALZ-RELATED BROMODOMAIN-CONTAINING PROTEINS"/>
    <property type="match status" value="1"/>
</dbReference>
<dbReference type="SMART" id="SM00297">
    <property type="entry name" value="BROMO"/>
    <property type="match status" value="2"/>
</dbReference>
<evidence type="ECO:0000313" key="6">
    <source>
        <dbReference type="Proteomes" id="UP001476247"/>
    </source>
</evidence>
<organism evidence="5 6">
    <name type="scientific">Helicostylum pulchrum</name>
    <dbReference type="NCBI Taxonomy" id="562976"/>
    <lineage>
        <taxon>Eukaryota</taxon>
        <taxon>Fungi</taxon>
        <taxon>Fungi incertae sedis</taxon>
        <taxon>Mucoromycota</taxon>
        <taxon>Mucoromycotina</taxon>
        <taxon>Mucoromycetes</taxon>
        <taxon>Mucorales</taxon>
        <taxon>Mucorineae</taxon>
        <taxon>Mucoraceae</taxon>
        <taxon>Helicostylum</taxon>
    </lineage>
</organism>
<reference evidence="5 6" key="1">
    <citation type="submission" date="2024-04" db="EMBL/GenBank/DDBJ databases">
        <title>genome sequences of Mucor flavus KT1a and Helicostylum pulchrum KT1b strains isolation_sourced from the surface of a dry-aged beef.</title>
        <authorList>
            <person name="Toyotome T."/>
            <person name="Hosono M."/>
            <person name="Torimaru M."/>
            <person name="Fukuda K."/>
            <person name="Mikami N."/>
        </authorList>
    </citation>
    <scope>NUCLEOTIDE SEQUENCE [LARGE SCALE GENOMIC DNA]</scope>
    <source>
        <strain evidence="5 6">KT1b</strain>
    </source>
</reference>
<evidence type="ECO:0000256" key="1">
    <source>
        <dbReference type="ARBA" id="ARBA00023117"/>
    </source>
</evidence>
<feature type="compositionally biased region" description="Basic and acidic residues" evidence="3">
    <location>
        <begin position="597"/>
        <end position="612"/>
    </location>
</feature>
<feature type="region of interest" description="Disordered" evidence="3">
    <location>
        <begin position="542"/>
        <end position="581"/>
    </location>
</feature>
<proteinExistence type="predicted"/>
<feature type="compositionally biased region" description="Pro residues" evidence="3">
    <location>
        <begin position="356"/>
        <end position="377"/>
    </location>
</feature>